<keyword evidence="8" id="KW-1185">Reference proteome</keyword>
<proteinExistence type="inferred from homology"/>
<protein>
    <submittedName>
        <fullName evidence="7">Pectinesterase</fullName>
        <ecNumber evidence="7">3.1.1.11</ecNumber>
    </submittedName>
</protein>
<dbReference type="EMBL" id="NKXS01000600">
    <property type="protein sequence ID" value="PIN23238.1"/>
    <property type="molecule type" value="Genomic_DNA"/>
</dbReference>
<evidence type="ECO:0000256" key="5">
    <source>
        <dbReference type="SAM" id="SignalP"/>
    </source>
</evidence>
<feature type="region of interest" description="Disordered" evidence="4">
    <location>
        <begin position="27"/>
        <end position="50"/>
    </location>
</feature>
<dbReference type="InterPro" id="IPR035513">
    <property type="entry name" value="Invertase/methylesterase_inhib"/>
</dbReference>
<dbReference type="Gene3D" id="1.20.140.40">
    <property type="entry name" value="Invertase/pectin methylesterase inhibitor family protein"/>
    <property type="match status" value="1"/>
</dbReference>
<feature type="domain" description="Pectinesterase inhibitor" evidence="6">
    <location>
        <begin position="105"/>
        <end position="249"/>
    </location>
</feature>
<feature type="signal peptide" evidence="5">
    <location>
        <begin position="1"/>
        <end position="25"/>
    </location>
</feature>
<sequence length="254" mass="26936">MEPNKDLRLLFITLSLLISINVAKSRLSPDVSPSPQPESSQELAVPAPSPNSLDDVPFYISSSIATPPTESIAPSAADSPLTLPSESYETEPLELSFSVKLHSVGTDPDLKKICDSTDHPVLCLSTIGPLVKGKVTVDSALDIAVKAGNEFAKQGLAAVNQLAGKPGTPADVLSTLKDCKDSYETAVDNFEKTLEAFPAHDIGTMRSMLSAVITFVGDCEDEFAEMQSSSPLSTYAQKLTEMTSNCLAIASLMN</sequence>
<dbReference type="PANTHER" id="PTHR36710:SF18">
    <property type="entry name" value="PECTINESTERASE INHIBITOR 5-RELATED"/>
    <property type="match status" value="1"/>
</dbReference>
<dbReference type="AlphaFoldDB" id="A0A2G9I0F3"/>
<evidence type="ECO:0000313" key="8">
    <source>
        <dbReference type="Proteomes" id="UP000231279"/>
    </source>
</evidence>
<reference evidence="8" key="1">
    <citation type="journal article" date="2018" name="Gigascience">
        <title>Genome assembly of the Pink Ipe (Handroanthus impetiginosus, Bignoniaceae), a highly valued, ecologically keystone Neotropical timber forest tree.</title>
        <authorList>
            <person name="Silva-Junior O.B."/>
            <person name="Grattapaglia D."/>
            <person name="Novaes E."/>
            <person name="Collevatti R.G."/>
        </authorList>
    </citation>
    <scope>NUCLEOTIDE SEQUENCE [LARGE SCALE GENOMIC DNA]</scope>
    <source>
        <strain evidence="8">cv. UFG-1</strain>
    </source>
</reference>
<evidence type="ECO:0000256" key="3">
    <source>
        <dbReference type="ARBA" id="ARBA00038471"/>
    </source>
</evidence>
<dbReference type="SUPFAM" id="SSF101148">
    <property type="entry name" value="Plant invertase/pectin methylesterase inhibitor"/>
    <property type="match status" value="1"/>
</dbReference>
<evidence type="ECO:0000313" key="7">
    <source>
        <dbReference type="EMBL" id="PIN23238.1"/>
    </source>
</evidence>
<dbReference type="Pfam" id="PF04043">
    <property type="entry name" value="PMEI"/>
    <property type="match status" value="1"/>
</dbReference>
<dbReference type="InterPro" id="IPR052421">
    <property type="entry name" value="PCW_Enzyme_Inhibitor"/>
</dbReference>
<accession>A0A2G9I0F3</accession>
<name>A0A2G9I0F3_9LAMI</name>
<dbReference type="Proteomes" id="UP000231279">
    <property type="component" value="Unassembled WGS sequence"/>
</dbReference>
<dbReference type="InterPro" id="IPR006501">
    <property type="entry name" value="Pectinesterase_inhib_dom"/>
</dbReference>
<dbReference type="GO" id="GO:0004857">
    <property type="term" value="F:enzyme inhibitor activity"/>
    <property type="evidence" value="ECO:0007669"/>
    <property type="project" value="InterPro"/>
</dbReference>
<keyword evidence="2" id="KW-1015">Disulfide bond</keyword>
<comment type="caution">
    <text evidence="7">The sequence shown here is derived from an EMBL/GenBank/DDBJ whole genome shotgun (WGS) entry which is preliminary data.</text>
</comment>
<organism evidence="7 8">
    <name type="scientific">Handroanthus impetiginosus</name>
    <dbReference type="NCBI Taxonomy" id="429701"/>
    <lineage>
        <taxon>Eukaryota</taxon>
        <taxon>Viridiplantae</taxon>
        <taxon>Streptophyta</taxon>
        <taxon>Embryophyta</taxon>
        <taxon>Tracheophyta</taxon>
        <taxon>Spermatophyta</taxon>
        <taxon>Magnoliopsida</taxon>
        <taxon>eudicotyledons</taxon>
        <taxon>Gunneridae</taxon>
        <taxon>Pentapetalae</taxon>
        <taxon>asterids</taxon>
        <taxon>lamiids</taxon>
        <taxon>Lamiales</taxon>
        <taxon>Bignoniaceae</taxon>
        <taxon>Crescentiina</taxon>
        <taxon>Tabebuia alliance</taxon>
        <taxon>Handroanthus</taxon>
    </lineage>
</organism>
<comment type="similarity">
    <text evidence="3">Belongs to the PMEI family.</text>
</comment>
<dbReference type="STRING" id="429701.A0A2G9I0F3"/>
<evidence type="ECO:0000256" key="2">
    <source>
        <dbReference type="ARBA" id="ARBA00023157"/>
    </source>
</evidence>
<evidence type="ECO:0000259" key="6">
    <source>
        <dbReference type="SMART" id="SM00856"/>
    </source>
</evidence>
<gene>
    <name evidence="7" type="ORF">CDL12_04004</name>
</gene>
<evidence type="ECO:0000256" key="4">
    <source>
        <dbReference type="SAM" id="MobiDB-lite"/>
    </source>
</evidence>
<evidence type="ECO:0000256" key="1">
    <source>
        <dbReference type="ARBA" id="ARBA00022729"/>
    </source>
</evidence>
<dbReference type="GO" id="GO:0030599">
    <property type="term" value="F:pectinesterase activity"/>
    <property type="evidence" value="ECO:0007669"/>
    <property type="project" value="UniProtKB-EC"/>
</dbReference>
<dbReference type="PANTHER" id="PTHR36710">
    <property type="entry name" value="PECTINESTERASE INHIBITOR-LIKE"/>
    <property type="match status" value="1"/>
</dbReference>
<keyword evidence="1 5" id="KW-0732">Signal</keyword>
<dbReference type="NCBIfam" id="TIGR01614">
    <property type="entry name" value="PME_inhib"/>
    <property type="match status" value="1"/>
</dbReference>
<dbReference type="OrthoDB" id="770764at2759"/>
<dbReference type="EC" id="3.1.1.11" evidence="7"/>
<feature type="chain" id="PRO_5013789064" evidence="5">
    <location>
        <begin position="26"/>
        <end position="254"/>
    </location>
</feature>
<dbReference type="CDD" id="cd15800">
    <property type="entry name" value="PMEI-like_2"/>
    <property type="match status" value="1"/>
</dbReference>
<keyword evidence="7" id="KW-0378">Hydrolase</keyword>
<dbReference type="SMART" id="SM00856">
    <property type="entry name" value="PMEI"/>
    <property type="match status" value="1"/>
</dbReference>